<dbReference type="Pfam" id="PF01693">
    <property type="entry name" value="Cauli_VI"/>
    <property type="match status" value="1"/>
</dbReference>
<evidence type="ECO:0000313" key="2">
    <source>
        <dbReference type="EMBL" id="GHW02100.1"/>
    </source>
</evidence>
<dbReference type="InterPro" id="IPR036397">
    <property type="entry name" value="RNaseH_sf"/>
</dbReference>
<dbReference type="InterPro" id="IPR037056">
    <property type="entry name" value="RNase_H1_N_sf"/>
</dbReference>
<gene>
    <name evidence="2" type="ORF">lacNasYZ03_17870</name>
</gene>
<evidence type="ECO:0000259" key="1">
    <source>
        <dbReference type="PROSITE" id="PS50879"/>
    </source>
</evidence>
<dbReference type="InterPro" id="IPR011320">
    <property type="entry name" value="RNase_H1_N"/>
</dbReference>
<dbReference type="InterPro" id="IPR012337">
    <property type="entry name" value="RNaseH-like_sf"/>
</dbReference>
<dbReference type="RefSeq" id="WP_201330014.1">
    <property type="nucleotide sequence ID" value="NZ_BOCG01000013.1"/>
</dbReference>
<dbReference type="Gene3D" id="3.30.420.10">
    <property type="entry name" value="Ribonuclease H-like superfamily/Ribonuclease H"/>
    <property type="match status" value="1"/>
</dbReference>
<dbReference type="PROSITE" id="PS50879">
    <property type="entry name" value="RNASE_H_1"/>
    <property type="match status" value="1"/>
</dbReference>
<name>A0ABQ3W9S5_9LACO</name>
<evidence type="ECO:0000313" key="3">
    <source>
        <dbReference type="Proteomes" id="UP000616547"/>
    </source>
</evidence>
<dbReference type="Gene3D" id="3.40.970.10">
    <property type="entry name" value="Ribonuclease H1, N-terminal domain"/>
    <property type="match status" value="1"/>
</dbReference>
<dbReference type="InterPro" id="IPR002156">
    <property type="entry name" value="RNaseH_domain"/>
</dbReference>
<feature type="domain" description="RNase H type-1" evidence="1">
    <location>
        <begin position="62"/>
        <end position="216"/>
    </location>
</feature>
<dbReference type="Pfam" id="PF00075">
    <property type="entry name" value="RNase_H"/>
    <property type="match status" value="1"/>
</dbReference>
<comment type="caution">
    <text evidence="2">The sequence shown here is derived from an EMBL/GenBank/DDBJ whole genome shotgun (WGS) entry which is preliminary data.</text>
</comment>
<reference evidence="3" key="1">
    <citation type="submission" date="2021-01" db="EMBL/GenBank/DDBJ databases">
        <title>Draft genome sequence of Nasalis larvatus strain YZ03.</title>
        <authorList>
            <person name="Suzuki-Hashido N."/>
            <person name="Tsuchida S."/>
            <person name="Hayakawa T."/>
        </authorList>
    </citation>
    <scope>NUCLEOTIDE SEQUENCE [LARGE SCALE GENOMIC DNA]</scope>
    <source>
        <strain evidence="3">YZ03</strain>
    </source>
</reference>
<protein>
    <recommendedName>
        <fullName evidence="1">RNase H type-1 domain-containing protein</fullName>
    </recommendedName>
</protein>
<dbReference type="SUPFAM" id="SSF53098">
    <property type="entry name" value="Ribonuclease H-like"/>
    <property type="match status" value="1"/>
</dbReference>
<proteinExistence type="predicted"/>
<dbReference type="Proteomes" id="UP000616547">
    <property type="component" value="Unassembled WGS sequence"/>
</dbReference>
<dbReference type="InterPro" id="IPR009027">
    <property type="entry name" value="Ribosomal_bL9/RNase_H1_N"/>
</dbReference>
<dbReference type="EMBL" id="BOCI01000479">
    <property type="protein sequence ID" value="GHW02100.1"/>
    <property type="molecule type" value="Genomic_DNA"/>
</dbReference>
<accession>A0ABQ3W9S5</accession>
<sequence length="225" mass="26094">MDHYNYYAYKTYEREGIAESWDECEEATSGVSSAVLKGFFTREDAEEFLNSKYTNPDSAEYSKFDTVVYTVGGSRKDGGRAKVDANTVCGSAYLIENKNKEINHREIKPDRGKTNNLMEITAVRDALKNLLEQNLNTGKILFVVDSKYALHTSDSTWFAQERWNDTHRWEKNSEVWKEIKTLIDNSNWDITWKWVSNNSGEEGNMEIDKELKQKLDELEAKERTK</sequence>
<dbReference type="SUPFAM" id="SSF55658">
    <property type="entry name" value="L9 N-domain-like"/>
    <property type="match status" value="1"/>
</dbReference>
<keyword evidence="3" id="KW-1185">Reference proteome</keyword>
<organism evidence="2 3">
    <name type="scientific">Lactobacillus nasalidis</name>
    <dbReference type="NCBI Taxonomy" id="2797258"/>
    <lineage>
        <taxon>Bacteria</taxon>
        <taxon>Bacillati</taxon>
        <taxon>Bacillota</taxon>
        <taxon>Bacilli</taxon>
        <taxon>Lactobacillales</taxon>
        <taxon>Lactobacillaceae</taxon>
        <taxon>Lactobacillus</taxon>
    </lineage>
</organism>